<dbReference type="Proteomes" id="UP001237156">
    <property type="component" value="Unassembled WGS sequence"/>
</dbReference>
<dbReference type="EMBL" id="JARVII010000004">
    <property type="protein sequence ID" value="MDG9698778.1"/>
    <property type="molecule type" value="Genomic_DNA"/>
</dbReference>
<sequence length="235" mass="25346">MTQPLPDPRSSLSHFTAQEVQHYDGRIPSLVPGYAVLHHGGAALLGQWLPDGARVLAVGAGTGADLLALHQMARQVGKSWRYTAVEPMPEMLALARQKCLAAGVPQIDWHGGFLDSAPQAPHDAAVCHLVMHFIESLEGKRQLLEGIARRLKPGAPLLLSDLIAAQPDEREALIECVTALGLPAEKAQVMRSRLQQDFFPLTPEAFAALAGGCGFTPPSLFFRVPDFAGWALRRA</sequence>
<dbReference type="Gene3D" id="3.40.50.150">
    <property type="entry name" value="Vaccinia Virus protein VP39"/>
    <property type="match status" value="1"/>
</dbReference>
<dbReference type="RefSeq" id="WP_279523795.1">
    <property type="nucleotide sequence ID" value="NZ_JARVII010000004.1"/>
</dbReference>
<dbReference type="AlphaFoldDB" id="A0AAW6RKL9"/>
<dbReference type="GO" id="GO:0008168">
    <property type="term" value="F:methyltransferase activity"/>
    <property type="evidence" value="ECO:0007669"/>
    <property type="project" value="UniProtKB-KW"/>
</dbReference>
<protein>
    <submittedName>
        <fullName evidence="2">Class I SAM-dependent methyltransferase</fullName>
        <ecNumber evidence="2">2.1.-.-</ecNumber>
    </submittedName>
</protein>
<keyword evidence="2" id="KW-0489">Methyltransferase</keyword>
<feature type="domain" description="Methyltransferase" evidence="1">
    <location>
        <begin position="55"/>
        <end position="154"/>
    </location>
</feature>
<comment type="caution">
    <text evidence="2">The sequence shown here is derived from an EMBL/GenBank/DDBJ whole genome shotgun (WGS) entry which is preliminary data.</text>
</comment>
<dbReference type="InterPro" id="IPR041698">
    <property type="entry name" value="Methyltransf_25"/>
</dbReference>
<gene>
    <name evidence="2" type="ORF">QB898_03415</name>
</gene>
<keyword evidence="2" id="KW-0808">Transferase</keyword>
<keyword evidence="3" id="KW-1185">Reference proteome</keyword>
<dbReference type="GO" id="GO:0032259">
    <property type="term" value="P:methylation"/>
    <property type="evidence" value="ECO:0007669"/>
    <property type="project" value="UniProtKB-KW"/>
</dbReference>
<reference evidence="2 3" key="1">
    <citation type="submission" date="2023-04" db="EMBL/GenBank/DDBJ databases">
        <title>Ottowia paracancer sp. nov., isolated from human stomach.</title>
        <authorList>
            <person name="Song Y."/>
        </authorList>
    </citation>
    <scope>NUCLEOTIDE SEQUENCE [LARGE SCALE GENOMIC DNA]</scope>
    <source>
        <strain evidence="2 3">10c7w1</strain>
    </source>
</reference>
<evidence type="ECO:0000313" key="2">
    <source>
        <dbReference type="EMBL" id="MDG9698778.1"/>
    </source>
</evidence>
<dbReference type="InterPro" id="IPR029063">
    <property type="entry name" value="SAM-dependent_MTases_sf"/>
</dbReference>
<proteinExistence type="predicted"/>
<name>A0AAW6RKL9_9BURK</name>
<evidence type="ECO:0000313" key="3">
    <source>
        <dbReference type="Proteomes" id="UP001237156"/>
    </source>
</evidence>
<evidence type="ECO:0000259" key="1">
    <source>
        <dbReference type="Pfam" id="PF13649"/>
    </source>
</evidence>
<accession>A0AAW6RKL9</accession>
<dbReference type="CDD" id="cd02440">
    <property type="entry name" value="AdoMet_MTases"/>
    <property type="match status" value="1"/>
</dbReference>
<dbReference type="SUPFAM" id="SSF53335">
    <property type="entry name" value="S-adenosyl-L-methionine-dependent methyltransferases"/>
    <property type="match status" value="1"/>
</dbReference>
<dbReference type="EC" id="2.1.-.-" evidence="2"/>
<organism evidence="2 3">
    <name type="scientific">Ottowia cancrivicina</name>
    <dbReference type="NCBI Taxonomy" id="3040346"/>
    <lineage>
        <taxon>Bacteria</taxon>
        <taxon>Pseudomonadati</taxon>
        <taxon>Pseudomonadota</taxon>
        <taxon>Betaproteobacteria</taxon>
        <taxon>Burkholderiales</taxon>
        <taxon>Comamonadaceae</taxon>
        <taxon>Ottowia</taxon>
    </lineage>
</organism>
<dbReference type="Pfam" id="PF13649">
    <property type="entry name" value="Methyltransf_25"/>
    <property type="match status" value="1"/>
</dbReference>